<gene>
    <name evidence="13" type="ORF">SAMN05444409_2890</name>
</gene>
<sequence length="505" mass="58644">MGSKQIISKLGINSQEFNFQFQSHPDYPSVLAFSDTLNFLSVKNEAYELKKEHWEELPEEFITIYNDNFALVKKEESGIKVFSDDVQNVSKEKLYENSTDFVLLFEKENISKEKKIFNFYWLFNGFLIFIFGYSLFFLNLQNTLFNLLSIVGLFISFEIIRKKFGDKSTIIKNICGSSATNTTAKNDCNKIINADKTDILGLKLSDLGLLYFSALLVLGIFSPFTDSVLKFLSFVSCLVIAYSLVIQIFIEKVLCKVCLLIIGILIGQIIISSLYFGNAIILNTIALSALAFLVLFFALVFINNLIKQKEEYKKSDIKNLKFKRNYGIFKRELLEKNRIIFQSTEIFRLGKSDARLHISLVSNPYCGFCKEAHSILEKLLEKYPDDISAQIRFNYFPDAANSNYKNLINDFLYVYNKKNRELIKSVDYWFEHKNEKKLREYYNSQLHNSDLTEILNISIENEGQGLNFTPVFLINGYPFPDKYDRKDIFYFVEELLEDEEIINEA</sequence>
<keyword evidence="8" id="KW-1015">Disulfide bond</keyword>
<comment type="subcellular location">
    <subcellularLocation>
        <location evidence="1">Membrane</location>
        <topology evidence="1">Multi-pass membrane protein</topology>
    </subcellularLocation>
</comment>
<feature type="transmembrane region" description="Helical" evidence="10">
    <location>
        <begin position="119"/>
        <end position="138"/>
    </location>
</feature>
<evidence type="ECO:0000256" key="2">
    <source>
        <dbReference type="ARBA" id="ARBA00006214"/>
    </source>
</evidence>
<accession>A0A1N6IQE7</accession>
<evidence type="ECO:0000256" key="10">
    <source>
        <dbReference type="SAM" id="Phobius"/>
    </source>
</evidence>
<keyword evidence="14" id="KW-1185">Reference proteome</keyword>
<dbReference type="GO" id="GO:0016020">
    <property type="term" value="C:membrane"/>
    <property type="evidence" value="ECO:0007669"/>
    <property type="project" value="UniProtKB-SubCell"/>
</dbReference>
<feature type="transmembrane region" description="Helical" evidence="10">
    <location>
        <begin position="282"/>
        <end position="306"/>
    </location>
</feature>
<dbReference type="AlphaFoldDB" id="A0A1N6IQE7"/>
<evidence type="ECO:0000256" key="1">
    <source>
        <dbReference type="ARBA" id="ARBA00004141"/>
    </source>
</evidence>
<keyword evidence="4" id="KW-0874">Quinone</keyword>
<keyword evidence="6" id="KW-0560">Oxidoreductase</keyword>
<evidence type="ECO:0000259" key="12">
    <source>
        <dbReference type="Pfam" id="PF13462"/>
    </source>
</evidence>
<feature type="domain" description="Vitamin K epoxide reductase" evidence="11">
    <location>
        <begin position="147"/>
        <end position="271"/>
    </location>
</feature>
<evidence type="ECO:0000256" key="5">
    <source>
        <dbReference type="ARBA" id="ARBA00022989"/>
    </source>
</evidence>
<evidence type="ECO:0000256" key="9">
    <source>
        <dbReference type="ARBA" id="ARBA00023284"/>
    </source>
</evidence>
<dbReference type="Gene3D" id="1.20.1440.130">
    <property type="entry name" value="VKOR domain"/>
    <property type="match status" value="1"/>
</dbReference>
<protein>
    <submittedName>
        <fullName evidence="13">Thioredoxin</fullName>
    </submittedName>
</protein>
<dbReference type="CDD" id="cd12921">
    <property type="entry name" value="VKOR_4"/>
    <property type="match status" value="1"/>
</dbReference>
<evidence type="ECO:0000256" key="4">
    <source>
        <dbReference type="ARBA" id="ARBA00022719"/>
    </source>
</evidence>
<name>A0A1N6IQE7_9FLAO</name>
<dbReference type="Gene3D" id="3.40.30.10">
    <property type="entry name" value="Glutaredoxin"/>
    <property type="match status" value="1"/>
</dbReference>
<dbReference type="InterPro" id="IPR012336">
    <property type="entry name" value="Thioredoxin-like_fold"/>
</dbReference>
<dbReference type="GO" id="GO:0016491">
    <property type="term" value="F:oxidoreductase activity"/>
    <property type="evidence" value="ECO:0007669"/>
    <property type="project" value="UniProtKB-KW"/>
</dbReference>
<evidence type="ECO:0000256" key="6">
    <source>
        <dbReference type="ARBA" id="ARBA00023002"/>
    </source>
</evidence>
<feature type="transmembrane region" description="Helical" evidence="10">
    <location>
        <begin position="231"/>
        <end position="250"/>
    </location>
</feature>
<dbReference type="OrthoDB" id="1100563at2"/>
<keyword evidence="3 10" id="KW-0812">Transmembrane</keyword>
<reference evidence="14" key="1">
    <citation type="submission" date="2016-11" db="EMBL/GenBank/DDBJ databases">
        <authorList>
            <person name="Varghese N."/>
            <person name="Submissions S."/>
        </authorList>
    </citation>
    <scope>NUCLEOTIDE SEQUENCE [LARGE SCALE GENOMIC DNA]</scope>
    <source>
        <strain evidence="14">DSM 27623</strain>
    </source>
</reference>
<dbReference type="CDD" id="cd02972">
    <property type="entry name" value="DsbA_family"/>
    <property type="match status" value="1"/>
</dbReference>
<feature type="domain" description="Thioredoxin-like fold" evidence="12">
    <location>
        <begin position="348"/>
        <end position="485"/>
    </location>
</feature>
<dbReference type="InterPro" id="IPR036249">
    <property type="entry name" value="Thioredoxin-like_sf"/>
</dbReference>
<dbReference type="InterPro" id="IPR038354">
    <property type="entry name" value="VKOR_sf"/>
</dbReference>
<keyword evidence="9" id="KW-0676">Redox-active center</keyword>
<organism evidence="13 14">
    <name type="scientific">Epilithonimonas zeae</name>
    <dbReference type="NCBI Taxonomy" id="1416779"/>
    <lineage>
        <taxon>Bacteria</taxon>
        <taxon>Pseudomonadati</taxon>
        <taxon>Bacteroidota</taxon>
        <taxon>Flavobacteriia</taxon>
        <taxon>Flavobacteriales</taxon>
        <taxon>Weeksellaceae</taxon>
        <taxon>Chryseobacterium group</taxon>
        <taxon>Epilithonimonas</taxon>
    </lineage>
</organism>
<evidence type="ECO:0000259" key="11">
    <source>
        <dbReference type="Pfam" id="PF07884"/>
    </source>
</evidence>
<dbReference type="EMBL" id="FSRK01000002">
    <property type="protein sequence ID" value="SIO34226.1"/>
    <property type="molecule type" value="Genomic_DNA"/>
</dbReference>
<feature type="transmembrane region" description="Helical" evidence="10">
    <location>
        <begin position="207"/>
        <end position="225"/>
    </location>
</feature>
<dbReference type="Pfam" id="PF07884">
    <property type="entry name" value="VKOR"/>
    <property type="match status" value="1"/>
</dbReference>
<dbReference type="InterPro" id="IPR012932">
    <property type="entry name" value="VKOR"/>
</dbReference>
<evidence type="ECO:0000256" key="3">
    <source>
        <dbReference type="ARBA" id="ARBA00022692"/>
    </source>
</evidence>
<feature type="transmembrane region" description="Helical" evidence="10">
    <location>
        <begin position="257"/>
        <end position="276"/>
    </location>
</feature>
<dbReference type="SUPFAM" id="SSF52833">
    <property type="entry name" value="Thioredoxin-like"/>
    <property type="match status" value="1"/>
</dbReference>
<evidence type="ECO:0000313" key="14">
    <source>
        <dbReference type="Proteomes" id="UP000185207"/>
    </source>
</evidence>
<keyword evidence="7 10" id="KW-0472">Membrane</keyword>
<feature type="transmembrane region" description="Helical" evidence="10">
    <location>
        <begin position="144"/>
        <end position="160"/>
    </location>
</feature>
<dbReference type="GO" id="GO:0048038">
    <property type="term" value="F:quinone binding"/>
    <property type="evidence" value="ECO:0007669"/>
    <property type="project" value="UniProtKB-KW"/>
</dbReference>
<evidence type="ECO:0000256" key="7">
    <source>
        <dbReference type="ARBA" id="ARBA00023136"/>
    </source>
</evidence>
<proteinExistence type="inferred from homology"/>
<keyword evidence="5 10" id="KW-1133">Transmembrane helix</keyword>
<evidence type="ECO:0000313" key="13">
    <source>
        <dbReference type="EMBL" id="SIO34226.1"/>
    </source>
</evidence>
<dbReference type="RefSeq" id="WP_074236031.1">
    <property type="nucleotide sequence ID" value="NZ_FSRK01000002.1"/>
</dbReference>
<evidence type="ECO:0000256" key="8">
    <source>
        <dbReference type="ARBA" id="ARBA00023157"/>
    </source>
</evidence>
<dbReference type="STRING" id="1416779.SAMN05444409_2890"/>
<comment type="similarity">
    <text evidence="2">Belongs to the VKOR family.</text>
</comment>
<dbReference type="Pfam" id="PF13462">
    <property type="entry name" value="Thioredoxin_4"/>
    <property type="match status" value="1"/>
</dbReference>
<dbReference type="Proteomes" id="UP000185207">
    <property type="component" value="Unassembled WGS sequence"/>
</dbReference>